<proteinExistence type="predicted"/>
<gene>
    <name evidence="2" type="ORF">QRX88_16925</name>
</gene>
<dbReference type="AlphaFoldDB" id="A0ABD4ZXP5"/>
<evidence type="ECO:0000256" key="1">
    <source>
        <dbReference type="SAM" id="Phobius"/>
    </source>
</evidence>
<name>A0ABD4ZXP5_ENTGA</name>
<dbReference type="RefSeq" id="WP_103301238.1">
    <property type="nucleotide sequence ID" value="NZ_CP078506.1"/>
</dbReference>
<sequence length="212" mass="24543">MKEDLLKLKEDVSRKGFWLIQLLNMVNILKYIALVSMRAACWKILINFFFSDMQLPSETKIQFLLLFQSLWLALIPMQICSSAIRNRLKWPDSGSSYVVFVMLSGFNACSYTDTNLSSLIEQYLPIFVSAAIFSLIVRYLAKWVFEKSVTPDMKKDHSISWHADSWINPFLDPIVASYNHRFSKLDHIEVEFGLRYSFCKFSVGMLAAVPLE</sequence>
<feature type="transmembrane region" description="Helical" evidence="1">
    <location>
        <begin position="63"/>
        <end position="84"/>
    </location>
</feature>
<comment type="caution">
    <text evidence="2">The sequence shown here is derived from an EMBL/GenBank/DDBJ whole genome shotgun (WGS) entry which is preliminary data.</text>
</comment>
<organism evidence="2 3">
    <name type="scientific">Enterococcus gallinarum</name>
    <dbReference type="NCBI Taxonomy" id="1353"/>
    <lineage>
        <taxon>Bacteria</taxon>
        <taxon>Bacillati</taxon>
        <taxon>Bacillota</taxon>
        <taxon>Bacilli</taxon>
        <taxon>Lactobacillales</taxon>
        <taxon>Enterococcaceae</taxon>
        <taxon>Enterococcus</taxon>
    </lineage>
</organism>
<keyword evidence="1" id="KW-0812">Transmembrane</keyword>
<protein>
    <submittedName>
        <fullName evidence="2">Uncharacterized protein</fullName>
    </submittedName>
</protein>
<keyword evidence="1" id="KW-0472">Membrane</keyword>
<evidence type="ECO:0000313" key="2">
    <source>
        <dbReference type="EMBL" id="MDL4937388.1"/>
    </source>
</evidence>
<dbReference type="Proteomes" id="UP001241571">
    <property type="component" value="Unassembled WGS sequence"/>
</dbReference>
<evidence type="ECO:0000313" key="3">
    <source>
        <dbReference type="Proteomes" id="UP001241571"/>
    </source>
</evidence>
<feature type="transmembrane region" description="Helical" evidence="1">
    <location>
        <begin position="28"/>
        <end position="51"/>
    </location>
</feature>
<accession>A0ABD4ZXP5</accession>
<reference evidence="2 3" key="1">
    <citation type="submission" date="2023-06" db="EMBL/GenBank/DDBJ databases">
        <title>Acute promotion of culturable opportunistic pathogens and persistent increase of antibiotic resistance following antibiotic exposure in mouse gut microbiota.</title>
        <authorList>
            <person name="Li L."/>
            <person name="Wang B."/>
            <person name="Sun Y."/>
            <person name="Wang M."/>
            <person name="Xu H."/>
        </authorList>
    </citation>
    <scope>NUCLEOTIDE SEQUENCE [LARGE SCALE GENOMIC DNA]</scope>
    <source>
        <strain evidence="2 3">CRI2_2</strain>
    </source>
</reference>
<keyword evidence="1" id="KW-1133">Transmembrane helix</keyword>
<feature type="transmembrane region" description="Helical" evidence="1">
    <location>
        <begin position="123"/>
        <end position="145"/>
    </location>
</feature>
<dbReference type="EMBL" id="JASUBT010000017">
    <property type="protein sequence ID" value="MDL4937388.1"/>
    <property type="molecule type" value="Genomic_DNA"/>
</dbReference>